<dbReference type="Gene3D" id="2.60.40.10">
    <property type="entry name" value="Immunoglobulins"/>
    <property type="match status" value="1"/>
</dbReference>
<keyword evidence="1" id="KW-0812">Transmembrane</keyword>
<keyword evidence="1" id="KW-1133">Transmembrane helix</keyword>
<dbReference type="InterPro" id="IPR047012">
    <property type="entry name" value="ICAM_VCAM"/>
</dbReference>
<dbReference type="GO" id="GO:0005178">
    <property type="term" value="F:integrin binding"/>
    <property type="evidence" value="ECO:0007669"/>
    <property type="project" value="InterPro"/>
</dbReference>
<name>A0A3Q2Z3J1_HIPCM</name>
<evidence type="ECO:0000256" key="1">
    <source>
        <dbReference type="SAM" id="Phobius"/>
    </source>
</evidence>
<dbReference type="PANTHER" id="PTHR13771">
    <property type="entry name" value="INTERCELLULAR ADHESION MOLECULE"/>
    <property type="match status" value="1"/>
</dbReference>
<dbReference type="STRING" id="109280.ENSHCOP00000026127"/>
<reference evidence="3" key="1">
    <citation type="submission" date="2025-08" db="UniProtKB">
        <authorList>
            <consortium name="Ensembl"/>
        </authorList>
    </citation>
    <scope>IDENTIFICATION</scope>
</reference>
<accession>A0A3Q2Z3J1</accession>
<dbReference type="InterPro" id="IPR036179">
    <property type="entry name" value="Ig-like_dom_sf"/>
</dbReference>
<evidence type="ECO:0000313" key="4">
    <source>
        <dbReference type="Proteomes" id="UP000264820"/>
    </source>
</evidence>
<dbReference type="Proteomes" id="UP000264820">
    <property type="component" value="Unplaced"/>
</dbReference>
<dbReference type="InterPro" id="IPR013783">
    <property type="entry name" value="Ig-like_fold"/>
</dbReference>
<dbReference type="GO" id="GO:0007155">
    <property type="term" value="P:cell adhesion"/>
    <property type="evidence" value="ECO:0007669"/>
    <property type="project" value="InterPro"/>
</dbReference>
<proteinExistence type="predicted"/>
<dbReference type="InterPro" id="IPR007110">
    <property type="entry name" value="Ig-like_dom"/>
</dbReference>
<dbReference type="Ensembl" id="ENSHCOT00000020964.1">
    <property type="protein sequence ID" value="ENSHCOP00000026127.1"/>
    <property type="gene ID" value="ENSHCOG00000016779.1"/>
</dbReference>
<keyword evidence="1" id="KW-0472">Membrane</keyword>
<organism evidence="3 4">
    <name type="scientific">Hippocampus comes</name>
    <name type="common">Tiger tail seahorse</name>
    <dbReference type="NCBI Taxonomy" id="109280"/>
    <lineage>
        <taxon>Eukaryota</taxon>
        <taxon>Metazoa</taxon>
        <taxon>Chordata</taxon>
        <taxon>Craniata</taxon>
        <taxon>Vertebrata</taxon>
        <taxon>Euteleostomi</taxon>
        <taxon>Actinopterygii</taxon>
        <taxon>Neopterygii</taxon>
        <taxon>Teleostei</taxon>
        <taxon>Neoteleostei</taxon>
        <taxon>Acanthomorphata</taxon>
        <taxon>Syngnathiaria</taxon>
        <taxon>Syngnathiformes</taxon>
        <taxon>Syngnathoidei</taxon>
        <taxon>Syngnathidae</taxon>
        <taxon>Hippocampus</taxon>
    </lineage>
</organism>
<sequence>MGFFIHHIKVTPAQAELFAVCPLADSYHNSMKKLNDPGSQRCDTNIRRVWDKLWNETREGYFIEFLMTIVNGTLKDWSTKRRCYIDELDLTKCYVLPPIVFYEIPDVRAYVEPESGPMLAGNRYSLVCDIVNVAPVHKLTVKWLRGDEIVKSVSYSDRSSDDIDVTLHNISDSLTIWASGDQNGQIYTCQAELNLEPYDVFLRNSSMNITVESSGSSPVPGSSAGPVAVILACVIVFLVVLILVLNRKKLGQYSCNKG</sequence>
<dbReference type="Pfam" id="PF07654">
    <property type="entry name" value="C1-set"/>
    <property type="match status" value="1"/>
</dbReference>
<dbReference type="GeneTree" id="ENSGT00940000181311"/>
<evidence type="ECO:0000313" key="3">
    <source>
        <dbReference type="Ensembl" id="ENSHCOP00000026127.1"/>
    </source>
</evidence>
<dbReference type="AlphaFoldDB" id="A0A3Q2Z3J1"/>
<keyword evidence="4" id="KW-1185">Reference proteome</keyword>
<dbReference type="InterPro" id="IPR003597">
    <property type="entry name" value="Ig_C1-set"/>
</dbReference>
<feature type="transmembrane region" description="Helical" evidence="1">
    <location>
        <begin position="224"/>
        <end position="245"/>
    </location>
</feature>
<reference evidence="3" key="2">
    <citation type="submission" date="2025-09" db="UniProtKB">
        <authorList>
            <consortium name="Ensembl"/>
        </authorList>
    </citation>
    <scope>IDENTIFICATION</scope>
</reference>
<dbReference type="PANTHER" id="PTHR13771:SF9">
    <property type="entry name" value="INTERCELLULAR ADHESION MOLECULE 5"/>
    <property type="match status" value="1"/>
</dbReference>
<dbReference type="PROSITE" id="PS50835">
    <property type="entry name" value="IG_LIKE"/>
    <property type="match status" value="1"/>
</dbReference>
<protein>
    <recommendedName>
        <fullName evidence="2">Ig-like domain-containing protein</fullName>
    </recommendedName>
</protein>
<dbReference type="SUPFAM" id="SSF48726">
    <property type="entry name" value="Immunoglobulin"/>
    <property type="match status" value="1"/>
</dbReference>
<evidence type="ECO:0000259" key="2">
    <source>
        <dbReference type="PROSITE" id="PS50835"/>
    </source>
</evidence>
<feature type="domain" description="Ig-like" evidence="2">
    <location>
        <begin position="105"/>
        <end position="210"/>
    </location>
</feature>